<dbReference type="InterPro" id="IPR020877">
    <property type="entry name" value="IL-1_CS"/>
</dbReference>
<protein>
    <recommendedName>
        <fullName evidence="5">Interleukin-1 beta</fullName>
    </recommendedName>
</protein>
<dbReference type="GO" id="GO:0005615">
    <property type="term" value="C:extracellular space"/>
    <property type="evidence" value="ECO:0007669"/>
    <property type="project" value="UniProtKB-KW"/>
</dbReference>
<keyword evidence="8" id="KW-0964">Secreted</keyword>
<feature type="region of interest" description="Disordered" evidence="13">
    <location>
        <begin position="1"/>
        <end position="62"/>
    </location>
</feature>
<feature type="non-terminal residue" evidence="14">
    <location>
        <position position="1"/>
    </location>
</feature>
<dbReference type="GO" id="GO:0010628">
    <property type="term" value="P:positive regulation of gene expression"/>
    <property type="evidence" value="ECO:0007669"/>
    <property type="project" value="TreeGrafter"/>
</dbReference>
<evidence type="ECO:0000256" key="9">
    <source>
        <dbReference type="ARBA" id="ARBA00022620"/>
    </source>
</evidence>
<dbReference type="AlphaFoldDB" id="V8PGF3"/>
<comment type="caution">
    <text evidence="14">The sequence shown here is derived from an EMBL/GenBank/DDBJ whole genome shotgun (WGS) entry which is preliminary data.</text>
</comment>
<feature type="compositionally biased region" description="Polar residues" evidence="13">
    <location>
        <begin position="39"/>
        <end position="53"/>
    </location>
</feature>
<dbReference type="Proteomes" id="UP000018936">
    <property type="component" value="Unassembled WGS sequence"/>
</dbReference>
<keyword evidence="12" id="KW-0497">Mitogen</keyword>
<dbReference type="Pfam" id="PF00340">
    <property type="entry name" value="IL1"/>
    <property type="match status" value="1"/>
</dbReference>
<feature type="compositionally biased region" description="Low complexity" evidence="13">
    <location>
        <begin position="1"/>
        <end position="16"/>
    </location>
</feature>
<evidence type="ECO:0000256" key="4">
    <source>
        <dbReference type="ARBA" id="ARBA00010448"/>
    </source>
</evidence>
<keyword evidence="7" id="KW-0202">Cytokine</keyword>
<keyword evidence="10" id="KW-0395">Inflammatory response</keyword>
<dbReference type="GO" id="GO:0071222">
    <property type="term" value="P:cellular response to lipopolysaccharide"/>
    <property type="evidence" value="ECO:0007669"/>
    <property type="project" value="TreeGrafter"/>
</dbReference>
<dbReference type="SMART" id="SM00125">
    <property type="entry name" value="IL1"/>
    <property type="match status" value="1"/>
</dbReference>
<dbReference type="GO" id="GO:0001660">
    <property type="term" value="P:fever generation"/>
    <property type="evidence" value="ECO:0007669"/>
    <property type="project" value="UniProtKB-KW"/>
</dbReference>
<dbReference type="PANTHER" id="PTHR10078">
    <property type="entry name" value="INTERLEUKIN-1 FAMILY MEMBER"/>
    <property type="match status" value="1"/>
</dbReference>
<dbReference type="GO" id="GO:0005125">
    <property type="term" value="F:cytokine activity"/>
    <property type="evidence" value="ECO:0007669"/>
    <property type="project" value="UniProtKB-KW"/>
</dbReference>
<evidence type="ECO:0000256" key="8">
    <source>
        <dbReference type="ARBA" id="ARBA00022525"/>
    </source>
</evidence>
<comment type="subcellular location">
    <subcellularLocation>
        <location evidence="2">Cytoplasm</location>
        <location evidence="2">Cytosol</location>
    </subcellularLocation>
    <subcellularLocation>
        <location evidence="1">Lysosome</location>
    </subcellularLocation>
    <subcellularLocation>
        <location evidence="3">Secreted</location>
        <location evidence="3">Extracellular exosome</location>
    </subcellularLocation>
</comment>
<evidence type="ECO:0000256" key="13">
    <source>
        <dbReference type="SAM" id="MobiDB-lite"/>
    </source>
</evidence>
<evidence type="ECO:0000256" key="12">
    <source>
        <dbReference type="ARBA" id="ARBA00023246"/>
    </source>
</evidence>
<keyword evidence="11" id="KW-0458">Lysosome</keyword>
<proteinExistence type="inferred from homology"/>
<evidence type="ECO:0000256" key="5">
    <source>
        <dbReference type="ARBA" id="ARBA00014702"/>
    </source>
</evidence>
<dbReference type="GO" id="GO:0019221">
    <property type="term" value="P:cytokine-mediated signaling pathway"/>
    <property type="evidence" value="ECO:0007669"/>
    <property type="project" value="TreeGrafter"/>
</dbReference>
<evidence type="ECO:0000256" key="11">
    <source>
        <dbReference type="ARBA" id="ARBA00023228"/>
    </source>
</evidence>
<keyword evidence="6" id="KW-0963">Cytoplasm</keyword>
<keyword evidence="9" id="KW-0666">Pyrogen</keyword>
<reference evidence="14 15" key="1">
    <citation type="journal article" date="2013" name="Proc. Natl. Acad. Sci. U.S.A.">
        <title>The king cobra genome reveals dynamic gene evolution and adaptation in the snake venom system.</title>
        <authorList>
            <person name="Vonk F.J."/>
            <person name="Casewell N.R."/>
            <person name="Henkel C.V."/>
            <person name="Heimberg A.M."/>
            <person name="Jansen H.J."/>
            <person name="McCleary R.J."/>
            <person name="Kerkkamp H.M."/>
            <person name="Vos R.A."/>
            <person name="Guerreiro I."/>
            <person name="Calvete J.J."/>
            <person name="Wuster W."/>
            <person name="Woods A.E."/>
            <person name="Logan J.M."/>
            <person name="Harrison R.A."/>
            <person name="Castoe T.A."/>
            <person name="de Koning A.P."/>
            <person name="Pollock D.D."/>
            <person name="Yandell M."/>
            <person name="Calderon D."/>
            <person name="Renjifo C."/>
            <person name="Currier R.B."/>
            <person name="Salgado D."/>
            <person name="Pla D."/>
            <person name="Sanz L."/>
            <person name="Hyder A.S."/>
            <person name="Ribeiro J.M."/>
            <person name="Arntzen J.W."/>
            <person name="van den Thillart G.E."/>
            <person name="Boetzer M."/>
            <person name="Pirovano W."/>
            <person name="Dirks R.P."/>
            <person name="Spaink H.P."/>
            <person name="Duboule D."/>
            <person name="McGlinn E."/>
            <person name="Kini R.M."/>
            <person name="Richardson M.K."/>
        </authorList>
    </citation>
    <scope>NUCLEOTIDE SEQUENCE</scope>
    <source>
        <tissue evidence="14">Blood</tissue>
    </source>
</reference>
<sequence>MPALPTASAPSSAPESETFDPENPRTGGQLVEQRESLPGWSSSPEGLQPSHQQDAVLRSGPAVPDTGKLLDHLLLLERGSCAQTRTFGRSFVNIRLELQTWAFPSHLVLQRVSGAQLKLFNLMDQPYLFPSLSLFLKDGRRKGPRPGLDSASRELDWLLFTFQKAFQDSKVDVQVAVTKNEPLKSFRKAVLIVIASETMRKSPASLFSDEDLLDILSTILEPVTFDICSSTEATSSIYHFWRNIIYNIQDTDHKSLVCKEPAQLVAMHLQGLNMEQAVKLKMSVYRPKIEAGTQKVPVEATIQGNLDKSQLGRFLFYKIENGKHTRFESAECPGWFICTSSQNDEAVAVTKQPGGPRVIVDYSLTS</sequence>
<evidence type="ECO:0000313" key="14">
    <source>
        <dbReference type="EMBL" id="ETE73026.1"/>
    </source>
</evidence>
<gene>
    <name evidence="14" type="ORF">L345_01139</name>
</gene>
<dbReference type="Gene3D" id="2.80.10.50">
    <property type="match status" value="2"/>
</dbReference>
<dbReference type="PANTHER" id="PTHR10078:SF30">
    <property type="entry name" value="INTERLEUKIN-1 BETA"/>
    <property type="match status" value="1"/>
</dbReference>
<dbReference type="InterPro" id="IPR000975">
    <property type="entry name" value="IL-1_fam"/>
</dbReference>
<name>V8PGF3_OPHHA</name>
<evidence type="ECO:0000256" key="7">
    <source>
        <dbReference type="ARBA" id="ARBA00022514"/>
    </source>
</evidence>
<accession>V8PGF3</accession>
<dbReference type="OrthoDB" id="9449069at2759"/>
<dbReference type="InterPro" id="IPR008996">
    <property type="entry name" value="IL1/FGF"/>
</dbReference>
<evidence type="ECO:0000256" key="1">
    <source>
        <dbReference type="ARBA" id="ARBA00004371"/>
    </source>
</evidence>
<dbReference type="PROSITE" id="PS00253">
    <property type="entry name" value="INTERLEUKIN_1"/>
    <property type="match status" value="1"/>
</dbReference>
<evidence type="ECO:0000256" key="3">
    <source>
        <dbReference type="ARBA" id="ARBA00004550"/>
    </source>
</evidence>
<organism evidence="14 15">
    <name type="scientific">Ophiophagus hannah</name>
    <name type="common">King cobra</name>
    <name type="synonym">Naja hannah</name>
    <dbReference type="NCBI Taxonomy" id="8665"/>
    <lineage>
        <taxon>Eukaryota</taxon>
        <taxon>Metazoa</taxon>
        <taxon>Chordata</taxon>
        <taxon>Craniata</taxon>
        <taxon>Vertebrata</taxon>
        <taxon>Euteleostomi</taxon>
        <taxon>Lepidosauria</taxon>
        <taxon>Squamata</taxon>
        <taxon>Bifurcata</taxon>
        <taxon>Unidentata</taxon>
        <taxon>Episquamata</taxon>
        <taxon>Toxicofera</taxon>
        <taxon>Serpentes</taxon>
        <taxon>Colubroidea</taxon>
        <taxon>Elapidae</taxon>
        <taxon>Elapinae</taxon>
        <taxon>Ophiophagus</taxon>
    </lineage>
</organism>
<dbReference type="GO" id="GO:0051781">
    <property type="term" value="P:positive regulation of cell division"/>
    <property type="evidence" value="ECO:0007669"/>
    <property type="project" value="UniProtKB-KW"/>
</dbReference>
<dbReference type="EMBL" id="AZIM01000144">
    <property type="protein sequence ID" value="ETE73026.1"/>
    <property type="molecule type" value="Genomic_DNA"/>
</dbReference>
<evidence type="ECO:0000256" key="2">
    <source>
        <dbReference type="ARBA" id="ARBA00004514"/>
    </source>
</evidence>
<dbReference type="PRINTS" id="PR01359">
    <property type="entry name" value="INTRLEUKIN1B"/>
</dbReference>
<dbReference type="GO" id="GO:0006955">
    <property type="term" value="P:immune response"/>
    <property type="evidence" value="ECO:0007669"/>
    <property type="project" value="InterPro"/>
</dbReference>
<evidence type="ECO:0000313" key="15">
    <source>
        <dbReference type="Proteomes" id="UP000018936"/>
    </source>
</evidence>
<evidence type="ECO:0000256" key="10">
    <source>
        <dbReference type="ARBA" id="ARBA00023198"/>
    </source>
</evidence>
<dbReference type="GO" id="GO:0005764">
    <property type="term" value="C:lysosome"/>
    <property type="evidence" value="ECO:0007669"/>
    <property type="project" value="UniProtKB-SubCell"/>
</dbReference>
<evidence type="ECO:0000256" key="6">
    <source>
        <dbReference type="ARBA" id="ARBA00022490"/>
    </source>
</evidence>
<dbReference type="GO" id="GO:0005829">
    <property type="term" value="C:cytosol"/>
    <property type="evidence" value="ECO:0007669"/>
    <property type="project" value="UniProtKB-SubCell"/>
</dbReference>
<dbReference type="SUPFAM" id="SSF50353">
    <property type="entry name" value="Cytokine"/>
    <property type="match status" value="1"/>
</dbReference>
<keyword evidence="15" id="KW-1185">Reference proteome</keyword>
<comment type="similarity">
    <text evidence="4">Belongs to the IL-1 family.</text>
</comment>